<dbReference type="SUPFAM" id="SSF52200">
    <property type="entry name" value="Toll/Interleukin receptor TIR domain"/>
    <property type="match status" value="1"/>
</dbReference>
<proteinExistence type="predicted"/>
<dbReference type="Gene3D" id="3.40.50.10140">
    <property type="entry name" value="Toll/interleukin-1 receptor homology (TIR) domain"/>
    <property type="match status" value="1"/>
</dbReference>
<feature type="domain" description="CD-NTase-associated protein 12/Pycsar effector protein TIR" evidence="1">
    <location>
        <begin position="116"/>
        <end position="238"/>
    </location>
</feature>
<organism evidence="2 3">
    <name type="scientific">Salinicoccus cyprini</name>
    <dbReference type="NCBI Taxonomy" id="2493691"/>
    <lineage>
        <taxon>Bacteria</taxon>
        <taxon>Bacillati</taxon>
        <taxon>Bacillota</taxon>
        <taxon>Bacilli</taxon>
        <taxon>Bacillales</taxon>
        <taxon>Staphylococcaceae</taxon>
        <taxon>Salinicoccus</taxon>
    </lineage>
</organism>
<sequence length="264" mass="29932">MDKVEVLSNLKERVKALEYNDDASLRNLKLQMRTTLKKILDNSEVGEYLMSIERTKFYLSVYTNGTPESKKIQQWENGKKELIGLLDVILHSFILEGALPQETETTSPSFNQQNTNVFIVHGHDDAMKLTVKDYLVKLGLNPIILHEQLDEGDTIIEKFEREAKNVSYAIILLSPDDVGKAISAEVYLPRARQNVILELGFFTGKLGRKRTFNLLKNSQGEELEQPNDFSGVVYHQFDPAGGWKLKLGQSLKAAGFDIDFNLLL</sequence>
<dbReference type="InterPro" id="IPR019302">
    <property type="entry name" value="CAP12/PCTIR_TIR_dom"/>
</dbReference>
<comment type="caution">
    <text evidence="2">The sequence shown here is derived from an EMBL/GenBank/DDBJ whole genome shotgun (WGS) entry which is preliminary data.</text>
</comment>
<dbReference type="EMBL" id="VMSJ01000006">
    <property type="protein sequence ID" value="TVT26807.1"/>
    <property type="molecule type" value="Genomic_DNA"/>
</dbReference>
<keyword evidence="3" id="KW-1185">Reference proteome</keyword>
<dbReference type="InterPro" id="IPR035897">
    <property type="entry name" value="Toll_tir_struct_dom_sf"/>
</dbReference>
<evidence type="ECO:0000313" key="3">
    <source>
        <dbReference type="Proteomes" id="UP000315103"/>
    </source>
</evidence>
<dbReference type="GO" id="GO:0050135">
    <property type="term" value="F:NADP+ nucleosidase activity"/>
    <property type="evidence" value="ECO:0007669"/>
    <property type="project" value="InterPro"/>
</dbReference>
<evidence type="ECO:0000313" key="2">
    <source>
        <dbReference type="EMBL" id="TVT26807.1"/>
    </source>
</evidence>
<gene>
    <name evidence="2" type="ORF">FO441_12435</name>
</gene>
<accession>A0A558ARC1</accession>
<reference evidence="2 3" key="1">
    <citation type="submission" date="2019-07" db="EMBL/GenBank/DDBJ databases">
        <title>Salinicoccus cyprini sp. nov., isolated from gastro-intestinal tract of mirror carp, Cyprinus carpio var. specularis, collected from Gobind Sagar Reservoir, Himachal Pradesh, India.</title>
        <authorList>
            <person name="Talwar C."/>
            <person name="Singh A.K."/>
            <person name="Lal R."/>
            <person name="Negi R.K."/>
        </authorList>
    </citation>
    <scope>NUCLEOTIDE SEQUENCE [LARGE SCALE GENOMIC DNA]</scope>
    <source>
        <strain evidence="2 3">CT19</strain>
    </source>
</reference>
<dbReference type="Proteomes" id="UP000315103">
    <property type="component" value="Unassembled WGS sequence"/>
</dbReference>
<evidence type="ECO:0000259" key="1">
    <source>
        <dbReference type="Pfam" id="PF10137"/>
    </source>
</evidence>
<protein>
    <submittedName>
        <fullName evidence="2">Nucleotide-binding protein</fullName>
    </submittedName>
</protein>
<dbReference type="RefSeq" id="WP_145290794.1">
    <property type="nucleotide sequence ID" value="NZ_VMSJ01000006.1"/>
</dbReference>
<dbReference type="Pfam" id="PF10137">
    <property type="entry name" value="CAP12-PCTIR_TIR"/>
    <property type="match status" value="1"/>
</dbReference>
<dbReference type="AlphaFoldDB" id="A0A558ARC1"/>
<name>A0A558ARC1_9STAP</name>
<dbReference type="OrthoDB" id="5497289at2"/>